<dbReference type="InterPro" id="IPR052340">
    <property type="entry name" value="RNase_Y/CdgJ"/>
</dbReference>
<dbReference type="AlphaFoldDB" id="A0A829YIH3"/>
<proteinExistence type="predicted"/>
<gene>
    <name evidence="2" type="ORF">GCM10011487_51640</name>
</gene>
<evidence type="ECO:0000313" key="2">
    <source>
        <dbReference type="EMBL" id="GFE83164.1"/>
    </source>
</evidence>
<feature type="domain" description="HDOD" evidence="1">
    <location>
        <begin position="52"/>
        <end position="239"/>
    </location>
</feature>
<protein>
    <submittedName>
        <fullName evidence="2">Signal transduction superfamily protein with modified HD-GYP domain</fullName>
    </submittedName>
</protein>
<keyword evidence="3" id="KW-1185">Reference proteome</keyword>
<evidence type="ECO:0000259" key="1">
    <source>
        <dbReference type="PROSITE" id="PS51833"/>
    </source>
</evidence>
<comment type="caution">
    <text evidence="2">The sequence shown here is derived from an EMBL/GenBank/DDBJ whole genome shotgun (WGS) entry which is preliminary data.</text>
</comment>
<dbReference type="Gene3D" id="1.10.3210.10">
    <property type="entry name" value="Hypothetical protein af1432"/>
    <property type="match status" value="1"/>
</dbReference>
<organism evidence="2 3">
    <name type="scientific">Steroidobacter agaridevorans</name>
    <dbReference type="NCBI Taxonomy" id="2695856"/>
    <lineage>
        <taxon>Bacteria</taxon>
        <taxon>Pseudomonadati</taxon>
        <taxon>Pseudomonadota</taxon>
        <taxon>Gammaproteobacteria</taxon>
        <taxon>Steroidobacterales</taxon>
        <taxon>Steroidobacteraceae</taxon>
        <taxon>Steroidobacter</taxon>
    </lineage>
</organism>
<dbReference type="EMBL" id="BLJN01000005">
    <property type="protein sequence ID" value="GFE83164.1"/>
    <property type="molecule type" value="Genomic_DNA"/>
</dbReference>
<name>A0A829YIH3_9GAMM</name>
<dbReference type="PANTHER" id="PTHR33525:SF3">
    <property type="entry name" value="RIBONUCLEASE Y"/>
    <property type="match status" value="1"/>
</dbReference>
<dbReference type="PANTHER" id="PTHR33525">
    <property type="match status" value="1"/>
</dbReference>
<evidence type="ECO:0000313" key="3">
    <source>
        <dbReference type="Proteomes" id="UP000445000"/>
    </source>
</evidence>
<sequence>MHVAVEFATMSTPHNAYQAAQQAQATPVSEHAAAFAFVGELAQEVSTGKVELPSFPDVAVRVRKVLADEAVSNDQIARVVGSEAGLAARVFTLANSAALNRSGRAVSDLKTAVNRIGHNNVRTAAVSFAIAQLRKASELKHISKELESLWQEATTVAALAYAVASRTSVNADESMLAGLLHNVGKIYILARAYKHPFFKEEATLQQLLRDWHANIGKAIVENWGFPEHIAEAIGEHENIERINDERDVTDVLTVAVMMAGFFGHEADLELNMQGVKSFWRLGLDNQKCVHVMRDCADEISALRTALGD</sequence>
<dbReference type="InterPro" id="IPR013976">
    <property type="entry name" value="HDOD"/>
</dbReference>
<dbReference type="PROSITE" id="PS51833">
    <property type="entry name" value="HDOD"/>
    <property type="match status" value="1"/>
</dbReference>
<dbReference type="SUPFAM" id="SSF109604">
    <property type="entry name" value="HD-domain/PDEase-like"/>
    <property type="match status" value="1"/>
</dbReference>
<dbReference type="Pfam" id="PF08668">
    <property type="entry name" value="HDOD"/>
    <property type="match status" value="1"/>
</dbReference>
<reference evidence="3" key="1">
    <citation type="submission" date="2020-01" db="EMBL/GenBank/DDBJ databases">
        <title>'Steroidobacter agaridevorans' sp. nov., agar-degrading bacteria isolated from rhizosphere soils.</title>
        <authorList>
            <person name="Ikenaga M."/>
            <person name="Kataoka M."/>
            <person name="Murouchi A."/>
            <person name="Katsuragi S."/>
            <person name="Sakai M."/>
        </authorList>
    </citation>
    <scope>NUCLEOTIDE SEQUENCE [LARGE SCALE GENOMIC DNA]</scope>
    <source>
        <strain evidence="3">YU21-B</strain>
    </source>
</reference>
<accession>A0A829YIH3</accession>
<dbReference type="Proteomes" id="UP000445000">
    <property type="component" value="Unassembled WGS sequence"/>
</dbReference>